<organism evidence="2">
    <name type="scientific">marine metagenome</name>
    <dbReference type="NCBI Taxonomy" id="408172"/>
    <lineage>
        <taxon>unclassified sequences</taxon>
        <taxon>metagenomes</taxon>
        <taxon>ecological metagenomes</taxon>
    </lineage>
</organism>
<name>A0A382P7P1_9ZZZZ</name>
<gene>
    <name evidence="2" type="ORF">METZ01_LOCUS321704</name>
</gene>
<dbReference type="InterPro" id="IPR042106">
    <property type="entry name" value="Nuo/plastoQ_OxRdtase_6_NuoJ"/>
</dbReference>
<feature type="non-terminal residue" evidence="2">
    <location>
        <position position="1"/>
    </location>
</feature>
<evidence type="ECO:0000313" key="2">
    <source>
        <dbReference type="EMBL" id="SVC68850.1"/>
    </source>
</evidence>
<keyword evidence="1" id="KW-1133">Transmembrane helix</keyword>
<dbReference type="GO" id="GO:0008137">
    <property type="term" value="F:NADH dehydrogenase (ubiquinone) activity"/>
    <property type="evidence" value="ECO:0007669"/>
    <property type="project" value="InterPro"/>
</dbReference>
<evidence type="ECO:0000256" key="1">
    <source>
        <dbReference type="SAM" id="Phobius"/>
    </source>
</evidence>
<dbReference type="AlphaFoldDB" id="A0A382P7P1"/>
<accession>A0A382P7P1</accession>
<keyword evidence="1" id="KW-0812">Transmembrane</keyword>
<dbReference type="InterPro" id="IPR001457">
    <property type="entry name" value="NADH_UbQ/plastoQ_OxRdtase_su6"/>
</dbReference>
<evidence type="ECO:0008006" key="3">
    <source>
        <dbReference type="Google" id="ProtNLM"/>
    </source>
</evidence>
<protein>
    <recommendedName>
        <fullName evidence="3">NADH-quinone oxidoreductase subunit J</fullName>
    </recommendedName>
</protein>
<dbReference type="EMBL" id="UINC01105138">
    <property type="protein sequence ID" value="SVC68850.1"/>
    <property type="molecule type" value="Genomic_DNA"/>
</dbReference>
<keyword evidence="1" id="KW-0472">Membrane</keyword>
<dbReference type="Gene3D" id="1.20.120.1200">
    <property type="entry name" value="NADH-ubiquinone/plastoquinone oxidoreductase chain 6, subunit NuoJ"/>
    <property type="match status" value="1"/>
</dbReference>
<dbReference type="Pfam" id="PF00499">
    <property type="entry name" value="Oxidored_q3"/>
    <property type="match status" value="1"/>
</dbReference>
<sequence>PWHAGNMQGREETVSLIGKLILNEYLLPFEIVSILLLGALIGAALLSRKT</sequence>
<proteinExistence type="predicted"/>
<reference evidence="2" key="1">
    <citation type="submission" date="2018-05" db="EMBL/GenBank/DDBJ databases">
        <authorList>
            <person name="Lanie J.A."/>
            <person name="Ng W.-L."/>
            <person name="Kazmierczak K.M."/>
            <person name="Andrzejewski T.M."/>
            <person name="Davidsen T.M."/>
            <person name="Wayne K.J."/>
            <person name="Tettelin H."/>
            <person name="Glass J.I."/>
            <person name="Rusch D."/>
            <person name="Podicherti R."/>
            <person name="Tsui H.-C.T."/>
            <person name="Winkler M.E."/>
        </authorList>
    </citation>
    <scope>NUCLEOTIDE SEQUENCE</scope>
</reference>
<feature type="transmembrane region" description="Helical" evidence="1">
    <location>
        <begin position="25"/>
        <end position="46"/>
    </location>
</feature>